<evidence type="ECO:0000256" key="1">
    <source>
        <dbReference type="SAM" id="MobiDB-lite"/>
    </source>
</evidence>
<reference evidence="2 3" key="1">
    <citation type="submission" date="2024-04" db="EMBL/GenBank/DDBJ databases">
        <authorList>
            <person name="Fracassetti M."/>
        </authorList>
    </citation>
    <scope>NUCLEOTIDE SEQUENCE [LARGE SCALE GENOMIC DNA]</scope>
</reference>
<keyword evidence="3" id="KW-1185">Reference proteome</keyword>
<protein>
    <submittedName>
        <fullName evidence="2">Uncharacterized protein</fullName>
    </submittedName>
</protein>
<evidence type="ECO:0000313" key="3">
    <source>
        <dbReference type="Proteomes" id="UP001497516"/>
    </source>
</evidence>
<sequence length="119" mass="13132">MLAMGRFQNRDPQFRSFPFPILGFSFSFSAMDAQQLAPLPLDASPELSSEGSTPPPAPARAKLGLNRCQRSKRSKKPVAAAATRSPMVLGDLIRLPTLNVPAPSRQNEIYGEFTEIFRR</sequence>
<feature type="region of interest" description="Disordered" evidence="1">
    <location>
        <begin position="39"/>
        <end position="82"/>
    </location>
</feature>
<dbReference type="AlphaFoldDB" id="A0AAV2CZZ2"/>
<gene>
    <name evidence="2" type="ORF">LTRI10_LOCUS9422</name>
</gene>
<dbReference type="Proteomes" id="UP001497516">
    <property type="component" value="Chromosome 10"/>
</dbReference>
<evidence type="ECO:0000313" key="2">
    <source>
        <dbReference type="EMBL" id="CAL1362361.1"/>
    </source>
</evidence>
<name>A0AAV2CZZ2_9ROSI</name>
<proteinExistence type="predicted"/>
<dbReference type="EMBL" id="OZ034814">
    <property type="protein sequence ID" value="CAL1362361.1"/>
    <property type="molecule type" value="Genomic_DNA"/>
</dbReference>
<accession>A0AAV2CZZ2</accession>
<organism evidence="2 3">
    <name type="scientific">Linum trigynum</name>
    <dbReference type="NCBI Taxonomy" id="586398"/>
    <lineage>
        <taxon>Eukaryota</taxon>
        <taxon>Viridiplantae</taxon>
        <taxon>Streptophyta</taxon>
        <taxon>Embryophyta</taxon>
        <taxon>Tracheophyta</taxon>
        <taxon>Spermatophyta</taxon>
        <taxon>Magnoliopsida</taxon>
        <taxon>eudicotyledons</taxon>
        <taxon>Gunneridae</taxon>
        <taxon>Pentapetalae</taxon>
        <taxon>rosids</taxon>
        <taxon>fabids</taxon>
        <taxon>Malpighiales</taxon>
        <taxon>Linaceae</taxon>
        <taxon>Linum</taxon>
    </lineage>
</organism>